<feature type="compositionally biased region" description="Low complexity" evidence="15">
    <location>
        <begin position="424"/>
        <end position="436"/>
    </location>
</feature>
<feature type="region of interest" description="Disordered" evidence="15">
    <location>
        <begin position="2030"/>
        <end position="2071"/>
    </location>
</feature>
<organism evidence="20 21">
    <name type="scientific">Monopterus albus</name>
    <name type="common">Swamp eel</name>
    <dbReference type="NCBI Taxonomy" id="43700"/>
    <lineage>
        <taxon>Eukaryota</taxon>
        <taxon>Metazoa</taxon>
        <taxon>Chordata</taxon>
        <taxon>Craniata</taxon>
        <taxon>Vertebrata</taxon>
        <taxon>Euteleostomi</taxon>
        <taxon>Actinopterygii</taxon>
        <taxon>Neopterygii</taxon>
        <taxon>Teleostei</taxon>
        <taxon>Neoteleostei</taxon>
        <taxon>Acanthomorphata</taxon>
        <taxon>Anabantaria</taxon>
        <taxon>Synbranchiformes</taxon>
        <taxon>Synbranchidae</taxon>
        <taxon>Monopterus</taxon>
    </lineage>
</organism>
<dbReference type="SMART" id="SM00391">
    <property type="entry name" value="MBD"/>
    <property type="match status" value="1"/>
</dbReference>
<name>A0A3Q3JZL7_MONAL</name>
<dbReference type="KEGG" id="malb:109964342"/>
<feature type="compositionally biased region" description="Low complexity" evidence="15">
    <location>
        <begin position="263"/>
        <end position="279"/>
    </location>
</feature>
<evidence type="ECO:0000256" key="4">
    <source>
        <dbReference type="ARBA" id="ARBA00022771"/>
    </source>
</evidence>
<dbReference type="InterPro" id="IPR011011">
    <property type="entry name" value="Znf_FYVE_PHD"/>
</dbReference>
<evidence type="ECO:0000259" key="19">
    <source>
        <dbReference type="PROSITE" id="PS50982"/>
    </source>
</evidence>
<feature type="region of interest" description="Disordered" evidence="15">
    <location>
        <begin position="1550"/>
        <end position="1592"/>
    </location>
</feature>
<keyword evidence="8 12" id="KW-0103">Bromodomain</keyword>
<feature type="domain" description="MBD" evidence="19">
    <location>
        <begin position="874"/>
        <end position="945"/>
    </location>
</feature>
<feature type="region of interest" description="Disordered" evidence="15">
    <location>
        <begin position="978"/>
        <end position="1019"/>
    </location>
</feature>
<feature type="compositionally biased region" description="Low complexity" evidence="15">
    <location>
        <begin position="398"/>
        <end position="409"/>
    </location>
</feature>
<dbReference type="CTD" id="561095"/>
<comment type="similarity">
    <text evidence="2">Belongs to the WAL family.</text>
</comment>
<dbReference type="PROSITE" id="PS50014">
    <property type="entry name" value="BROMODOMAIN_2"/>
    <property type="match status" value="1"/>
</dbReference>
<sequence>MESGERLASPAPTLSAARTSSPAASSSSSSSASSSSSSSSSPAPHSKSSLAPSPSALGSTLSTSGRLFGAAGEQPFLGSTLSSAFPLVNHPAFGALYTAGAGRPEFGGLGSLGMSAALAAHPQLGALSEWWRAAEAHGRGAAAFLPSFISFPPFFTPHIQPNHSTSPVQIRLPGKNSHAPLKGMNGAVNGSGVCPSTTQSGSFSANLAPVQALAKPTKNSDPSNSHRSSPKNNTAELVEKPVQKPIEKKPRKKPADTCVASNSESGTSSDTSSDGSLSSDLEDLAEDDEDDDDDDEDDEEDDKRSELSNSEKRLKKNVKVLIPSTGTAKIDRPLSGEPQDKKPPQALKVSSSPPTLVPLPCSVSPPALSQSSPLALHSSRSRTEGPQQHFSVIQSTGLAASSKPLALLAQPHRESSPSSSPIALTTSTKSLSSTASPKPPKLLPSSPPQHLPLSLCSSPKPLSVPSPPRSTIPLSTSPKPFGLTSSITSSQKSSRKPPQHAVPGTARSNKRKLLEASLAQINEFRLKQTLVSQGQTFPAEQKKQQQGPNESPKRTSLSSTPLPPAPPPPPQKNHSNLFLSSALLGLPEPHHPNGVIQSTTQDTPLALITKPRKELGSQGKSPQCDSDTGLMPVNLSTGASRTPATAQTGPLPQPPTTSPHATGHESRKNKTSKGKGQTPGLGQGQADPLSAWKGFSQNHLVQSLVDLFRGGESGIGIPGVSIPGVGIPGVGIPGTCNPTAGLPANKESDDSGDDDDDEDDDLEEEEDEEDSDDSLSESDSNSDSDISGKKGKEIKLLPSGSSKKEMTPRRLTKGPELLKTSTNHITTSCSPLNLQVIKTPAIVTSSSALAYQSSPGSSSYSLASPLGLGKRKRVMDEKELMIPLELGWRRETRIKSVAGRPQGEVSYYAPCGKKLRQYPDVMKYLSRNGISGITRDNFSFSAKIRVGDFYEAREGPQGLQWNLLKEEEVIPRILAMEGRRGRPPNSERQLVGDCAKGTRRRKGRPPNVGDPLVPEGPSPNEVKLLRKLEAQEIARQAAQMKLMRKLEKQALARAAKEARKQQAIMAAEERRKQKEQIKILKQQEKIKRIQQIRMEKELRAQQILEAKRKKKEEAANAKILEAEKRIKEKELRRQQAEILKHQELERHRLDMERERRRQHVMLMKAVEARKKAEERERLRQEKRDEKRLNKERKLEQRRLELEIARELKKPNEDMCLSDHKPLPEFSRIPGLILPGRAVSDCLMLMQFLRGFGKVLGLDLNVDVPTLGMLQEGLLNVGDNMGRVQDLLVKLLSLAVCDPGLPPGQKTKTMLGDHLTNVGINRDNVSEVLQMYMGAHCANTELAPLALSLKTKAFQAHTPAQKASILGFLANELACSKAVISEIDKSLDQMANMRKDKIIMEGKLKKLRAIYAKRTGKREASVGVEENQFVGTPSCATKRTRKLGADSDDDEDDDDDSDDQAEEEEEEEEDDMKKVKKVETYDEDDVDQATSIEELEKQIEKLAKQHHQTRRKLFEISHSLRSMMYGQDRYRRRYWVLPHCGGVFIEAMESGEAPEELEEERQRRRRAAEEVKVKEEPQEMELQKEKPANLDGQSVRTQGLEQHQVEEHEGKKNSPTLFYQQPGCISKLCTLRDVNKDIGKETVKAEDKEIPHVRQNVSPMGTPNSTTVVKSSSPIRNTSDLAVAATSSMVTTNDTANISPPASASLSVPAPRESPGNTPPTSSPAPSPQLSFQASDQLLRVLTERSGHWFSLLPRNPCDLASLTTTPPGAPRMSPQASSTPARPRSPPPSPALPLTPSAASASASPHHPTGLLSYPLSALQVKSGGSLLGISFGNWPSSIISPSMPVCSSPSPMLGHSLEGNTAASISSKSESPLPRIEKISFMPSPNLEMPKSLDHPTPRPISEEMLTGWWRVSDIEELRALVNALHSRGIREKCLQRQMQKYVEIIPQVCTKHKDVAMIELCELEESQVSVESVRGWCVEEQAMEMDIAVLQQVEELERKVTAASLQVKGWTYPDPQSEREDLVYYEHKPPTTKPTAASANAGDKDSKDSKEHPDERGEKGGVTRHPDNPLDIAVTRLADLERNIERRYLRSPLGTTIQIRLDNVGTVTVPAPAPSTSADREGGEEEVAHGMKVWRKALSEVRSAAQLAMCIQQLQKSIAWERSIMKVYCQMCKKGDNEDLLLLCDGCDKGCHTYCHKPKFTTIPEGDWYCPACISKASGPTPKSKKPPSKPVASSGGGGGKKGGEAKKNGKQAGNGEVSEDDSASASSTPKKGAKDTSRKRKTEENSPVLPAVNQESPVNVKRAKTARDNNRDLGLCRVLLAELERHQDAWPFLTPVNLKSVPGYKKVIKKPMDFSTIREKLVSSQYQNLETFIIDVNLVFDNCEKFNEDNSDIGRAGHNMRRFFEKRWTELLKQTN</sequence>
<feature type="region of interest" description="Disordered" evidence="15">
    <location>
        <begin position="2220"/>
        <end position="2308"/>
    </location>
</feature>
<feature type="region of interest" description="Disordered" evidence="15">
    <location>
        <begin position="213"/>
        <end position="511"/>
    </location>
</feature>
<evidence type="ECO:0000313" key="20">
    <source>
        <dbReference type="Ensembl" id="ENSMALP00000020927.1"/>
    </source>
</evidence>
<dbReference type="RefSeq" id="XP_020463243.1">
    <property type="nucleotide sequence ID" value="XM_020607587.1"/>
</dbReference>
<feature type="compositionally biased region" description="Basic and acidic residues" evidence="15">
    <location>
        <begin position="302"/>
        <end position="312"/>
    </location>
</feature>
<feature type="region of interest" description="Disordered" evidence="15">
    <location>
        <begin position="1438"/>
        <end position="1488"/>
    </location>
</feature>
<feature type="compositionally biased region" description="Pro residues" evidence="15">
    <location>
        <begin position="437"/>
        <end position="450"/>
    </location>
</feature>
<feature type="compositionally biased region" description="Low complexity" evidence="15">
    <location>
        <begin position="1794"/>
        <end position="1807"/>
    </location>
</feature>
<dbReference type="SMART" id="SM00249">
    <property type="entry name" value="PHD"/>
    <property type="match status" value="1"/>
</dbReference>
<feature type="compositionally biased region" description="Low complexity" evidence="15">
    <location>
        <begin position="451"/>
        <end position="461"/>
    </location>
</feature>
<feature type="compositionally biased region" description="Pro residues" evidence="15">
    <location>
        <begin position="1783"/>
        <end position="1793"/>
    </location>
</feature>
<evidence type="ECO:0000256" key="9">
    <source>
        <dbReference type="ARBA" id="ARBA00023125"/>
    </source>
</evidence>
<dbReference type="InterPro" id="IPR019787">
    <property type="entry name" value="Znf_PHD-finger"/>
</dbReference>
<feature type="compositionally biased region" description="Acidic residues" evidence="15">
    <location>
        <begin position="1445"/>
        <end position="1469"/>
    </location>
</feature>
<evidence type="ECO:0000256" key="8">
    <source>
        <dbReference type="ARBA" id="ARBA00023117"/>
    </source>
</evidence>
<dbReference type="InterPro" id="IPR037374">
    <property type="entry name" value="BAZ2A/B_Bromo"/>
</dbReference>
<feature type="compositionally biased region" description="Pro residues" evidence="15">
    <location>
        <begin position="1716"/>
        <end position="1726"/>
    </location>
</feature>
<dbReference type="PROSITE" id="PS50827">
    <property type="entry name" value="DDT"/>
    <property type="match status" value="1"/>
</dbReference>
<feature type="compositionally biased region" description="Polar residues" evidence="15">
    <location>
        <begin position="532"/>
        <end position="549"/>
    </location>
</feature>
<dbReference type="OrthoDB" id="21449at2759"/>
<dbReference type="Proteomes" id="UP000261600">
    <property type="component" value="Unplaced"/>
</dbReference>
<feature type="compositionally biased region" description="Basic and acidic residues" evidence="15">
    <location>
        <begin position="786"/>
        <end position="795"/>
    </location>
</feature>
<keyword evidence="21" id="KW-1185">Reference proteome</keyword>
<dbReference type="Gene3D" id="3.30.40.10">
    <property type="entry name" value="Zinc/RING finger domain, C3HC4 (zinc finger)"/>
    <property type="match status" value="1"/>
</dbReference>
<feature type="compositionally biased region" description="Basic and acidic residues" evidence="15">
    <location>
        <begin position="1566"/>
        <end position="1587"/>
    </location>
</feature>
<dbReference type="Pfam" id="PF02791">
    <property type="entry name" value="DDT"/>
    <property type="match status" value="1"/>
</dbReference>
<feature type="compositionally biased region" description="Basic and acidic residues" evidence="15">
    <location>
        <begin position="2275"/>
        <end position="2287"/>
    </location>
</feature>
<dbReference type="PROSITE" id="PS50016">
    <property type="entry name" value="ZF_PHD_2"/>
    <property type="match status" value="1"/>
</dbReference>
<dbReference type="InterPro" id="IPR036427">
    <property type="entry name" value="Bromodomain-like_sf"/>
</dbReference>
<feature type="compositionally biased region" description="Low complexity" evidence="15">
    <location>
        <begin position="8"/>
        <end position="60"/>
    </location>
</feature>
<comment type="subcellular location">
    <subcellularLocation>
        <location evidence="1">Nucleus</location>
    </subcellularLocation>
</comment>
<dbReference type="InterPro" id="IPR001965">
    <property type="entry name" value="Znf_PHD"/>
</dbReference>
<dbReference type="SUPFAM" id="SSF54171">
    <property type="entry name" value="DNA-binding domain"/>
    <property type="match status" value="1"/>
</dbReference>
<dbReference type="FunFam" id="3.30.40.10:FF:000199">
    <property type="entry name" value="Bromodomain adjacent to zinc finger domain 2B"/>
    <property type="match status" value="1"/>
</dbReference>
<dbReference type="GO" id="GO:0003677">
    <property type="term" value="F:DNA binding"/>
    <property type="evidence" value="ECO:0007669"/>
    <property type="project" value="UniProtKB-KW"/>
</dbReference>
<evidence type="ECO:0000256" key="13">
    <source>
        <dbReference type="PROSITE-ProRule" id="PRU00146"/>
    </source>
</evidence>
<dbReference type="PROSITE" id="PS50982">
    <property type="entry name" value="MBD"/>
    <property type="match status" value="1"/>
</dbReference>
<dbReference type="RefSeq" id="XP_020463233.1">
    <property type="nucleotide sequence ID" value="XM_020607577.1"/>
</dbReference>
<evidence type="ECO:0008006" key="22">
    <source>
        <dbReference type="Google" id="ProtNLM"/>
    </source>
</evidence>
<feature type="domain" description="Bromo" evidence="16">
    <location>
        <begin position="2327"/>
        <end position="2397"/>
    </location>
</feature>
<dbReference type="InterPro" id="IPR013083">
    <property type="entry name" value="Znf_RING/FYVE/PHD"/>
</dbReference>
<evidence type="ECO:0000256" key="6">
    <source>
        <dbReference type="ARBA" id="ARBA00023015"/>
    </source>
</evidence>
<feature type="region of interest" description="Disordered" evidence="15">
    <location>
        <begin position="1654"/>
        <end position="1673"/>
    </location>
</feature>
<evidence type="ECO:0000256" key="11">
    <source>
        <dbReference type="ARBA" id="ARBA00023242"/>
    </source>
</evidence>
<dbReference type="GeneID" id="109964342"/>
<feature type="compositionally biased region" description="Polar residues" evidence="15">
    <location>
        <begin position="384"/>
        <end position="397"/>
    </location>
</feature>
<feature type="domain" description="DDT" evidence="18">
    <location>
        <begin position="1235"/>
        <end position="1300"/>
    </location>
</feature>
<feature type="region of interest" description="Disordered" evidence="15">
    <location>
        <begin position="1691"/>
        <end position="1729"/>
    </location>
</feature>
<feature type="compositionally biased region" description="Acidic residues" evidence="15">
    <location>
        <begin position="280"/>
        <end position="301"/>
    </location>
</feature>
<dbReference type="SMART" id="SM00571">
    <property type="entry name" value="DDT"/>
    <property type="match status" value="1"/>
</dbReference>
<reference evidence="20" key="2">
    <citation type="submission" date="2025-09" db="UniProtKB">
        <authorList>
            <consortium name="Ensembl"/>
        </authorList>
    </citation>
    <scope>IDENTIFICATION</scope>
</reference>
<dbReference type="Pfam" id="PF00439">
    <property type="entry name" value="Bromodomain"/>
    <property type="match status" value="1"/>
</dbReference>
<dbReference type="FunFam" id="3.30.890.10:FF:000002">
    <property type="entry name" value="Bromodomain adjacent to zinc finger domain protein 2B"/>
    <property type="match status" value="1"/>
</dbReference>
<dbReference type="CDD" id="cd15630">
    <property type="entry name" value="PHD_BAZ2B"/>
    <property type="match status" value="1"/>
</dbReference>
<feature type="domain" description="PHD-type" evidence="17">
    <location>
        <begin position="2168"/>
        <end position="2218"/>
    </location>
</feature>
<dbReference type="RefSeq" id="XP_020463252.1">
    <property type="nucleotide sequence ID" value="XM_020607596.1"/>
</dbReference>
<dbReference type="Ensembl" id="ENSMALT00000021331.1">
    <property type="protein sequence ID" value="ENSMALP00000020927.1"/>
    <property type="gene ID" value="ENSMALG00000014630.1"/>
</dbReference>
<dbReference type="InterPro" id="IPR001487">
    <property type="entry name" value="Bromodomain"/>
</dbReference>
<dbReference type="Gene3D" id="3.30.890.10">
    <property type="entry name" value="Methyl-cpg-binding Protein 2, Chain A"/>
    <property type="match status" value="1"/>
</dbReference>
<feature type="compositionally biased region" description="Low complexity" evidence="15">
    <location>
        <begin position="1698"/>
        <end position="1715"/>
    </location>
</feature>
<accession>A0A3Q3JZL7</accession>
<feature type="coiled-coil region" evidence="14">
    <location>
        <begin position="1051"/>
        <end position="1198"/>
    </location>
</feature>
<feature type="compositionally biased region" description="Polar residues" evidence="15">
    <location>
        <begin position="634"/>
        <end position="650"/>
    </location>
</feature>
<reference evidence="20" key="1">
    <citation type="submission" date="2025-08" db="UniProtKB">
        <authorList>
            <consortium name="Ensembl"/>
        </authorList>
    </citation>
    <scope>IDENTIFICATION</scope>
</reference>
<dbReference type="PANTHER" id="PTHR45915:SF1">
    <property type="entry name" value="BROMODOMAIN ADJACENT TO ZINC FINGER DOMAIN PROTEIN 2B"/>
    <property type="match status" value="1"/>
</dbReference>
<feature type="compositionally biased region" description="Low complexity" evidence="15">
    <location>
        <begin position="1773"/>
        <end position="1782"/>
    </location>
</feature>
<feature type="compositionally biased region" description="Polar residues" evidence="15">
    <location>
        <begin position="217"/>
        <end position="235"/>
    </location>
</feature>
<evidence type="ECO:0000256" key="14">
    <source>
        <dbReference type="SAM" id="Coils"/>
    </source>
</evidence>
<dbReference type="InterPro" id="IPR016177">
    <property type="entry name" value="DNA-bd_dom_sf"/>
</dbReference>
<evidence type="ECO:0000259" key="17">
    <source>
        <dbReference type="PROSITE" id="PS50016"/>
    </source>
</evidence>
<evidence type="ECO:0000259" key="18">
    <source>
        <dbReference type="PROSITE" id="PS50827"/>
    </source>
</evidence>
<evidence type="ECO:0000259" key="16">
    <source>
        <dbReference type="PROSITE" id="PS50014"/>
    </source>
</evidence>
<feature type="compositionally biased region" description="Basic and acidic residues" evidence="15">
    <location>
        <begin position="1470"/>
        <end position="1479"/>
    </location>
</feature>
<evidence type="ECO:0000256" key="2">
    <source>
        <dbReference type="ARBA" id="ARBA00007444"/>
    </source>
</evidence>
<keyword evidence="5" id="KW-0862">Zinc</keyword>
<feature type="compositionally biased region" description="Basic and acidic residues" evidence="15">
    <location>
        <begin position="329"/>
        <end position="343"/>
    </location>
</feature>
<feature type="compositionally biased region" description="Basic and acidic residues" evidence="15">
    <location>
        <begin position="2044"/>
        <end position="2070"/>
    </location>
</feature>
<evidence type="ECO:0000256" key="1">
    <source>
        <dbReference type="ARBA" id="ARBA00004123"/>
    </source>
</evidence>
<dbReference type="InterPro" id="IPR001739">
    <property type="entry name" value="Methyl_CpG_DNA-bd"/>
</dbReference>
<feature type="region of interest" description="Disordered" evidence="15">
    <location>
        <begin position="1756"/>
        <end position="1807"/>
    </location>
</feature>
<feature type="compositionally biased region" description="Acidic residues" evidence="15">
    <location>
        <begin position="750"/>
        <end position="782"/>
    </location>
</feature>
<feature type="region of interest" description="Disordered" evidence="15">
    <location>
        <begin position="532"/>
        <end position="690"/>
    </location>
</feature>
<dbReference type="SMART" id="SM00297">
    <property type="entry name" value="BROMO"/>
    <property type="match status" value="1"/>
</dbReference>
<dbReference type="InterPro" id="IPR018359">
    <property type="entry name" value="Bromodomain_CS"/>
</dbReference>
<keyword evidence="11" id="KW-0539">Nucleus</keyword>
<dbReference type="PROSITE" id="PS00633">
    <property type="entry name" value="BROMODOMAIN_1"/>
    <property type="match status" value="1"/>
</dbReference>
<dbReference type="Gene3D" id="1.20.920.10">
    <property type="entry name" value="Bromodomain-like"/>
    <property type="match status" value="1"/>
</dbReference>
<keyword evidence="10" id="KW-0804">Transcription</keyword>
<dbReference type="GO" id="GO:0000785">
    <property type="term" value="C:chromatin"/>
    <property type="evidence" value="ECO:0007669"/>
    <property type="project" value="TreeGrafter"/>
</dbReference>
<keyword evidence="4 13" id="KW-0863">Zinc-finger</keyword>
<keyword evidence="9" id="KW-0238">DNA-binding</keyword>
<feature type="compositionally biased region" description="Pro residues" evidence="15">
    <location>
        <begin position="561"/>
        <end position="571"/>
    </location>
</feature>
<evidence type="ECO:0000256" key="5">
    <source>
        <dbReference type="ARBA" id="ARBA00022833"/>
    </source>
</evidence>
<keyword evidence="7 14" id="KW-0175">Coiled coil</keyword>
<dbReference type="GO" id="GO:0008270">
    <property type="term" value="F:zinc ion binding"/>
    <property type="evidence" value="ECO:0007669"/>
    <property type="project" value="UniProtKB-KW"/>
</dbReference>
<evidence type="ECO:0000256" key="10">
    <source>
        <dbReference type="ARBA" id="ARBA00023163"/>
    </source>
</evidence>
<feature type="compositionally biased region" description="Low complexity" evidence="15">
    <location>
        <begin position="349"/>
        <end position="378"/>
    </location>
</feature>
<dbReference type="PRINTS" id="PR00503">
    <property type="entry name" value="BROMODOMAIN"/>
</dbReference>
<dbReference type="GO" id="GO:0005634">
    <property type="term" value="C:nucleus"/>
    <property type="evidence" value="ECO:0007669"/>
    <property type="project" value="UniProtKB-SubCell"/>
</dbReference>
<dbReference type="Pfam" id="PF01429">
    <property type="entry name" value="MBD"/>
    <property type="match status" value="1"/>
</dbReference>
<dbReference type="CDD" id="cd01397">
    <property type="entry name" value="HAT_MBD"/>
    <property type="match status" value="1"/>
</dbReference>
<proteinExistence type="inferred from homology"/>
<dbReference type="SUPFAM" id="SSF57903">
    <property type="entry name" value="FYVE/PHD zinc finger"/>
    <property type="match status" value="1"/>
</dbReference>
<dbReference type="Pfam" id="PF00628">
    <property type="entry name" value="PHD"/>
    <property type="match status" value="1"/>
</dbReference>
<evidence type="ECO:0000256" key="3">
    <source>
        <dbReference type="ARBA" id="ARBA00022723"/>
    </source>
</evidence>
<evidence type="ECO:0000256" key="12">
    <source>
        <dbReference type="PROSITE-ProRule" id="PRU00035"/>
    </source>
</evidence>
<evidence type="ECO:0000313" key="21">
    <source>
        <dbReference type="Proteomes" id="UP000261600"/>
    </source>
</evidence>
<feature type="region of interest" description="Disordered" evidence="15">
    <location>
        <begin position="733"/>
        <end position="823"/>
    </location>
</feature>
<keyword evidence="3" id="KW-0479">Metal-binding</keyword>
<dbReference type="InterPro" id="IPR018501">
    <property type="entry name" value="DDT_dom"/>
</dbReference>
<evidence type="ECO:0000256" key="15">
    <source>
        <dbReference type="SAM" id="MobiDB-lite"/>
    </source>
</evidence>
<protein>
    <recommendedName>
        <fullName evidence="22">Bromodomain adjacent to zinc finger domain, 2Ba</fullName>
    </recommendedName>
</protein>
<dbReference type="STRING" id="43700.ENSMALP00000020927"/>
<keyword evidence="6" id="KW-0805">Transcription regulation</keyword>
<feature type="compositionally biased region" description="Basic and acidic residues" evidence="15">
    <location>
        <begin position="237"/>
        <end position="248"/>
    </location>
</feature>
<evidence type="ECO:0000256" key="7">
    <source>
        <dbReference type="ARBA" id="ARBA00023054"/>
    </source>
</evidence>
<feature type="region of interest" description="Disordered" evidence="15">
    <location>
        <begin position="1"/>
        <end position="60"/>
    </location>
</feature>
<dbReference type="CDD" id="cd05503">
    <property type="entry name" value="Bromo_BAZ2A_B_like"/>
    <property type="match status" value="1"/>
</dbReference>
<dbReference type="PANTHER" id="PTHR45915">
    <property type="entry name" value="TRANSCRIPTION INTERMEDIARY FACTOR"/>
    <property type="match status" value="1"/>
</dbReference>
<dbReference type="SUPFAM" id="SSF47370">
    <property type="entry name" value="Bromodomain"/>
    <property type="match status" value="1"/>
</dbReference>